<dbReference type="SUPFAM" id="SSF52540">
    <property type="entry name" value="P-loop containing nucleoside triphosphate hydrolases"/>
    <property type="match status" value="1"/>
</dbReference>
<evidence type="ECO:0000259" key="1">
    <source>
        <dbReference type="Pfam" id="PF13175"/>
    </source>
</evidence>
<protein>
    <submittedName>
        <fullName evidence="3">AAA family ATPase</fullName>
    </submittedName>
</protein>
<dbReference type="InterPro" id="IPR034139">
    <property type="entry name" value="TOPRIM_OLD"/>
</dbReference>
<dbReference type="Pfam" id="PF13175">
    <property type="entry name" value="AAA_15"/>
    <property type="match status" value="1"/>
</dbReference>
<feature type="domain" description="OLD protein-like TOPRIM" evidence="2">
    <location>
        <begin position="391"/>
        <end position="456"/>
    </location>
</feature>
<sequence length="590" mass="66233">MSILVDRVRISGFRGISNLELSLPKTAVLIGMNNAGKTSVIKALQLSLGDYSRYLTDEDFHIDSNDKRSDAIVIDIRIIPVDTSGKRETIFDDIWLEEFGEKIQQEAAGNQFFAMRTIATQDTVRGGFQIERYSLEQWVAENWINESVANKNKIRNRIRSMPYVPIDAQRDLHNELKERSSFVGKVLSNVEYNPEDVEALEELISEVNQQAIDKSQPLTTLKGHLDSLSQSFNGKGKAELSPFPKKIRDLSKRFSIHFGEEGGNSYSMEYHGMGTRSWASMLTVKAMVELMAKSHENEAEPFFPIIAAEEPEAHLHVNAQRTLFQQLSEIDGQVIVSTHSPYLASMSELSDLRGLYRSRGAIYSTQLISGLDKEDINILRREVMRVRGDILFSKAIILFEGVSEEQLIPAMFEKYFGYSPFSVGISCISVAGKNYKPFLKMACSFAIPVFIVSDNDGTTKDEVESQLNKVRNETSIKLTADQFGISYLNEGNDIEAELVSLDMREEINRAMVLAETRGRDIPGWVAAKTQEISSLDSNQIIEKMRGSKASYAGFLSEVISSNPNGKQSEQLIPQAVIDAFNKVKEWALND</sequence>
<name>A0AAU6THB3_UNCXX</name>
<organism evidence="3">
    <name type="scientific">bacterium 19MO02SH05</name>
    <dbReference type="NCBI Taxonomy" id="2920696"/>
    <lineage>
        <taxon>Bacteria</taxon>
    </lineage>
</organism>
<dbReference type="InterPro" id="IPR051396">
    <property type="entry name" value="Bact_Antivir_Def_Nuclease"/>
</dbReference>
<feature type="domain" description="Endonuclease GajA/Old nuclease/RecF-like AAA" evidence="1">
    <location>
        <begin position="6"/>
        <end position="344"/>
    </location>
</feature>
<dbReference type="EMBL" id="CP095342">
    <property type="protein sequence ID" value="XAG60682.1"/>
    <property type="molecule type" value="Genomic_DNA"/>
</dbReference>
<accession>A0AAU6THB3</accession>
<dbReference type="PANTHER" id="PTHR43581:SF4">
    <property type="entry name" value="ATP_GTP PHOSPHATASE"/>
    <property type="match status" value="1"/>
</dbReference>
<evidence type="ECO:0000259" key="2">
    <source>
        <dbReference type="Pfam" id="PF20469"/>
    </source>
</evidence>
<evidence type="ECO:0000313" key="3">
    <source>
        <dbReference type="EMBL" id="XAG60682.1"/>
    </source>
</evidence>
<dbReference type="PANTHER" id="PTHR43581">
    <property type="entry name" value="ATP/GTP PHOSPHATASE"/>
    <property type="match status" value="1"/>
</dbReference>
<proteinExistence type="predicted"/>
<dbReference type="AlphaFoldDB" id="A0AAU6THB3"/>
<dbReference type="CDD" id="cd01026">
    <property type="entry name" value="TOPRIM_OLD"/>
    <property type="match status" value="1"/>
</dbReference>
<dbReference type="InterPro" id="IPR041685">
    <property type="entry name" value="AAA_GajA/Old/RecF-like"/>
</dbReference>
<dbReference type="InterPro" id="IPR027417">
    <property type="entry name" value="P-loop_NTPase"/>
</dbReference>
<dbReference type="Pfam" id="PF20469">
    <property type="entry name" value="OLD-like_TOPRIM"/>
    <property type="match status" value="1"/>
</dbReference>
<dbReference type="Gene3D" id="3.40.50.300">
    <property type="entry name" value="P-loop containing nucleotide triphosphate hydrolases"/>
    <property type="match status" value="1"/>
</dbReference>
<gene>
    <name evidence="3" type="ORF">MRL64_10200</name>
</gene>
<reference evidence="3" key="1">
    <citation type="submission" date="2022-03" db="EMBL/GenBank/DDBJ databases">
        <title>Sea Food Isolates.</title>
        <authorList>
            <person name="Li c."/>
        </authorList>
    </citation>
    <scope>NUCLEOTIDE SEQUENCE</scope>
    <source>
        <strain evidence="3">19MO02SH05</strain>
    </source>
</reference>